<protein>
    <recommendedName>
        <fullName evidence="1 2">Galactose-1-phosphate uridylyltransferase</fullName>
        <ecNumber evidence="2">2.7.7.12</ecNumber>
    </recommendedName>
</protein>
<accession>A0ABQ1FUV2</accession>
<feature type="domain" description="Galactose-1-phosphate uridyl transferase C-terminal" evidence="3">
    <location>
        <begin position="1"/>
        <end position="83"/>
    </location>
</feature>
<proteinExistence type="predicted"/>
<evidence type="ECO:0000259" key="3">
    <source>
        <dbReference type="Pfam" id="PF02744"/>
    </source>
</evidence>
<dbReference type="InterPro" id="IPR001937">
    <property type="entry name" value="GalP_UDPtransf1"/>
</dbReference>
<dbReference type="EMBL" id="BMFZ01000001">
    <property type="protein sequence ID" value="GGA31490.1"/>
    <property type="molecule type" value="Genomic_DNA"/>
</dbReference>
<dbReference type="PANTHER" id="PTHR11943:SF1">
    <property type="entry name" value="GALACTOSE-1-PHOSPHATE URIDYLYLTRANSFERASE"/>
    <property type="match status" value="1"/>
</dbReference>
<evidence type="ECO:0000256" key="2">
    <source>
        <dbReference type="NCBIfam" id="TIGR00209"/>
    </source>
</evidence>
<dbReference type="InterPro" id="IPR005850">
    <property type="entry name" value="GalP_Utransf_C"/>
</dbReference>
<evidence type="ECO:0000313" key="5">
    <source>
        <dbReference type="Proteomes" id="UP000627464"/>
    </source>
</evidence>
<dbReference type="NCBIfam" id="TIGR00209">
    <property type="entry name" value="galT_1"/>
    <property type="match status" value="1"/>
</dbReference>
<gene>
    <name evidence="4" type="ORF">GCM10011328_02740</name>
</gene>
<dbReference type="SUPFAM" id="SSF54197">
    <property type="entry name" value="HIT-like"/>
    <property type="match status" value="1"/>
</dbReference>
<comment type="caution">
    <text evidence="4">The sequence shown here is derived from an EMBL/GenBank/DDBJ whole genome shotgun (WGS) entry which is preliminary data.</text>
</comment>
<dbReference type="PANTHER" id="PTHR11943">
    <property type="entry name" value="GALACTOSE-1-PHOSPHATE URIDYLYLTRANSFERASE"/>
    <property type="match status" value="1"/>
</dbReference>
<dbReference type="Pfam" id="PF02744">
    <property type="entry name" value="GalP_UDP_tr_C"/>
    <property type="match status" value="1"/>
</dbReference>
<sequence>MLVDYAQRELADGSRTVVETEHWLAVVPYWAAWPFETLLLPKGHVQRITDLTDAQRSDLALALKKLTSRYDNLLLGRRPQSLAATCAFLSAAVTFGVGT</sequence>
<name>A0ABQ1FUV2_9GAMM</name>
<evidence type="ECO:0000313" key="4">
    <source>
        <dbReference type="EMBL" id="GGA31490.1"/>
    </source>
</evidence>
<dbReference type="Gene3D" id="3.30.428.10">
    <property type="entry name" value="HIT-like"/>
    <property type="match status" value="1"/>
</dbReference>
<dbReference type="Proteomes" id="UP000627464">
    <property type="component" value="Unassembled WGS sequence"/>
</dbReference>
<organism evidence="4 5">
    <name type="scientific">Hafnia psychrotolerans</name>
    <dbReference type="NCBI Taxonomy" id="1477018"/>
    <lineage>
        <taxon>Bacteria</taxon>
        <taxon>Pseudomonadati</taxon>
        <taxon>Pseudomonadota</taxon>
        <taxon>Gammaproteobacteria</taxon>
        <taxon>Enterobacterales</taxon>
        <taxon>Hafniaceae</taxon>
        <taxon>Hafnia</taxon>
    </lineage>
</organism>
<evidence type="ECO:0000256" key="1">
    <source>
        <dbReference type="ARBA" id="ARBA00016340"/>
    </source>
</evidence>
<keyword evidence="5" id="KW-1185">Reference proteome</keyword>
<dbReference type="EC" id="2.7.7.12" evidence="2"/>
<reference evidence="5" key="1">
    <citation type="journal article" date="2019" name="Int. J. Syst. Evol. Microbiol.">
        <title>The Global Catalogue of Microorganisms (GCM) 10K type strain sequencing project: providing services to taxonomists for standard genome sequencing and annotation.</title>
        <authorList>
            <consortium name="The Broad Institute Genomics Platform"/>
            <consortium name="The Broad Institute Genome Sequencing Center for Infectious Disease"/>
            <person name="Wu L."/>
            <person name="Ma J."/>
        </authorList>
    </citation>
    <scope>NUCLEOTIDE SEQUENCE [LARGE SCALE GENOMIC DNA]</scope>
    <source>
        <strain evidence="5">CGMCC 1.12806</strain>
    </source>
</reference>
<dbReference type="InterPro" id="IPR036265">
    <property type="entry name" value="HIT-like_sf"/>
</dbReference>